<evidence type="ECO:0000256" key="2">
    <source>
        <dbReference type="SAM" id="Phobius"/>
    </source>
</evidence>
<feature type="compositionally biased region" description="Basic and acidic residues" evidence="1">
    <location>
        <begin position="97"/>
        <end position="116"/>
    </location>
</feature>
<gene>
    <name evidence="3" type="ORF">Premu_2093</name>
</gene>
<organism evidence="3 4">
    <name type="scientific">Hallella multisaccharivorax DSM 17128</name>
    <dbReference type="NCBI Taxonomy" id="688246"/>
    <lineage>
        <taxon>Bacteria</taxon>
        <taxon>Pseudomonadati</taxon>
        <taxon>Bacteroidota</taxon>
        <taxon>Bacteroidia</taxon>
        <taxon>Bacteroidales</taxon>
        <taxon>Prevotellaceae</taxon>
        <taxon>Hallella</taxon>
    </lineage>
</organism>
<evidence type="ECO:0000313" key="4">
    <source>
        <dbReference type="Proteomes" id="UP000002772"/>
    </source>
</evidence>
<feature type="transmembrane region" description="Helical" evidence="2">
    <location>
        <begin position="6"/>
        <end position="27"/>
    </location>
</feature>
<dbReference type="Proteomes" id="UP000002772">
    <property type="component" value="Unassembled WGS sequence"/>
</dbReference>
<dbReference type="EMBL" id="GL945017">
    <property type="protein sequence ID" value="EGN57487.1"/>
    <property type="molecule type" value="Genomic_DNA"/>
</dbReference>
<feature type="region of interest" description="Disordered" evidence="1">
    <location>
        <begin position="133"/>
        <end position="192"/>
    </location>
</feature>
<evidence type="ECO:0000256" key="1">
    <source>
        <dbReference type="SAM" id="MobiDB-lite"/>
    </source>
</evidence>
<dbReference type="STRING" id="688246.Premu_2093"/>
<feature type="compositionally biased region" description="Basic and acidic residues" evidence="1">
    <location>
        <begin position="56"/>
        <end position="75"/>
    </location>
</feature>
<keyword evidence="2" id="KW-1133">Transmembrane helix</keyword>
<name>F8N7M7_9BACT</name>
<reference evidence="4" key="1">
    <citation type="journal article" date="2011" name="Stand. Genomic Sci.">
        <title>Non-contiguous finished genome sequence of the opportunistic oral pathogen Prevotella multisaccharivorax type strain (PPPA20).</title>
        <authorList>
            <person name="Pati A."/>
            <person name="Gronow S."/>
            <person name="Lu M."/>
            <person name="Lapidus A."/>
            <person name="Nolan M."/>
            <person name="Lucas S."/>
            <person name="Hammon N."/>
            <person name="Deshpande S."/>
            <person name="Cheng J.F."/>
            <person name="Tapia R."/>
            <person name="Han C."/>
            <person name="Goodwin L."/>
            <person name="Pitluck S."/>
            <person name="Liolios K."/>
            <person name="Pagani I."/>
            <person name="Mavromatis K."/>
            <person name="Mikhailova N."/>
            <person name="Huntemann M."/>
            <person name="Chen A."/>
            <person name="Palaniappan K."/>
            <person name="Land M."/>
            <person name="Hauser L."/>
            <person name="Detter J.C."/>
            <person name="Brambilla E.M."/>
            <person name="Rohde M."/>
            <person name="Goker M."/>
            <person name="Woyke T."/>
            <person name="Bristow J."/>
            <person name="Eisen J.A."/>
            <person name="Markowitz V."/>
            <person name="Hugenholtz P."/>
            <person name="Kyrpides N.C."/>
            <person name="Klenk H.P."/>
            <person name="Ivanova N."/>
        </authorList>
    </citation>
    <scope>NUCLEOTIDE SEQUENCE [LARGE SCALE GENOMIC DNA]</scope>
    <source>
        <strain evidence="4">DSM 17128</strain>
    </source>
</reference>
<feature type="compositionally biased region" description="Low complexity" evidence="1">
    <location>
        <begin position="80"/>
        <end position="96"/>
    </location>
</feature>
<accession>F8N7M7</accession>
<sequence length="280" mass="31698">MFSTIVVVIVVLYILGYIGMITFDLFIKKDPTDLIPKPQDVEIDITDEAGQFKPILVEKDDKTGPQTSLDEKAQTEDTDQQTQDAATVSTTSTVSEQKPEQEKVDEPKRTDEETKRRISELVKLRRQEILAEEMGDQRVSAPVSQESNPKDQDNTVLHGVEEPSTDQASVVPKDESPKSPIGYYKPKAPTQPEHAPLKFFEFKVRIETTTQLTKPQGGLTAEQLSTEAKKLTTDEKMKLLKEINNYWELKENSRTLDEDERIAIEKAREARHEAHPTFSA</sequence>
<proteinExistence type="predicted"/>
<keyword evidence="2" id="KW-0812">Transmembrane</keyword>
<dbReference type="RefSeq" id="WP_007575078.1">
    <property type="nucleotide sequence ID" value="NZ_BPTS01000002.1"/>
</dbReference>
<keyword evidence="4" id="KW-1185">Reference proteome</keyword>
<protein>
    <submittedName>
        <fullName evidence="3">Uncharacterized protein</fullName>
    </submittedName>
</protein>
<dbReference type="HOGENOM" id="CLU_993422_0_0_10"/>
<evidence type="ECO:0000313" key="3">
    <source>
        <dbReference type="EMBL" id="EGN57487.1"/>
    </source>
</evidence>
<dbReference type="AlphaFoldDB" id="F8N7M7"/>
<feature type="region of interest" description="Disordered" evidence="1">
    <location>
        <begin position="52"/>
        <end position="116"/>
    </location>
</feature>
<keyword evidence="2" id="KW-0472">Membrane</keyword>